<dbReference type="InterPro" id="IPR015414">
    <property type="entry name" value="TMEM64"/>
</dbReference>
<feature type="transmembrane region" description="Helical" evidence="6">
    <location>
        <begin position="59"/>
        <end position="75"/>
    </location>
</feature>
<dbReference type="EMBL" id="FNIG01000010">
    <property type="protein sequence ID" value="SDN85842.1"/>
    <property type="molecule type" value="Genomic_DNA"/>
</dbReference>
<keyword evidence="4 6" id="KW-1133">Transmembrane helix</keyword>
<evidence type="ECO:0000259" key="7">
    <source>
        <dbReference type="Pfam" id="PF09335"/>
    </source>
</evidence>
<comment type="similarity">
    <text evidence="6">Belongs to the TVP38/TMEM64 family.</text>
</comment>
<accession>A0A1H0ETY7</accession>
<dbReference type="Proteomes" id="UP000199334">
    <property type="component" value="Unassembled WGS sequence"/>
</dbReference>
<reference evidence="8 9" key="1">
    <citation type="submission" date="2016-10" db="EMBL/GenBank/DDBJ databases">
        <authorList>
            <person name="de Groot N.N."/>
        </authorList>
    </citation>
    <scope>NUCLEOTIDE SEQUENCE [LARGE SCALE GENOMIC DNA]</scope>
    <source>
        <strain evidence="8 9">CGMCC 1.3442</strain>
    </source>
</reference>
<dbReference type="AlphaFoldDB" id="A0A1H0ETY7"/>
<dbReference type="PANTHER" id="PTHR12677">
    <property type="entry name" value="GOLGI APPARATUS MEMBRANE PROTEIN TVP38-RELATED"/>
    <property type="match status" value="1"/>
</dbReference>
<keyword evidence="9" id="KW-1185">Reference proteome</keyword>
<dbReference type="Pfam" id="PF09335">
    <property type="entry name" value="VTT_dom"/>
    <property type="match status" value="1"/>
</dbReference>
<evidence type="ECO:0000256" key="2">
    <source>
        <dbReference type="ARBA" id="ARBA00022475"/>
    </source>
</evidence>
<dbReference type="PANTHER" id="PTHR12677:SF59">
    <property type="entry name" value="GOLGI APPARATUS MEMBRANE PROTEIN TVP38-RELATED"/>
    <property type="match status" value="1"/>
</dbReference>
<organism evidence="8 9">
    <name type="scientific">Tenuibacillus multivorans</name>
    <dbReference type="NCBI Taxonomy" id="237069"/>
    <lineage>
        <taxon>Bacteria</taxon>
        <taxon>Bacillati</taxon>
        <taxon>Bacillota</taxon>
        <taxon>Bacilli</taxon>
        <taxon>Bacillales</taxon>
        <taxon>Bacillaceae</taxon>
        <taxon>Tenuibacillus</taxon>
    </lineage>
</organism>
<keyword evidence="3 6" id="KW-0812">Transmembrane</keyword>
<evidence type="ECO:0000256" key="3">
    <source>
        <dbReference type="ARBA" id="ARBA00022692"/>
    </source>
</evidence>
<evidence type="ECO:0000313" key="8">
    <source>
        <dbReference type="EMBL" id="SDN85842.1"/>
    </source>
</evidence>
<feature type="transmembrane region" description="Helical" evidence="6">
    <location>
        <begin position="155"/>
        <end position="173"/>
    </location>
</feature>
<feature type="transmembrane region" description="Helical" evidence="6">
    <location>
        <begin position="35"/>
        <end position="53"/>
    </location>
</feature>
<feature type="domain" description="VTT" evidence="7">
    <location>
        <begin position="62"/>
        <end position="175"/>
    </location>
</feature>
<feature type="transmembrane region" description="Helical" evidence="6">
    <location>
        <begin position="82"/>
        <end position="103"/>
    </location>
</feature>
<keyword evidence="5 6" id="KW-0472">Membrane</keyword>
<dbReference type="InterPro" id="IPR032816">
    <property type="entry name" value="VTT_dom"/>
</dbReference>
<evidence type="ECO:0000256" key="1">
    <source>
        <dbReference type="ARBA" id="ARBA00004651"/>
    </source>
</evidence>
<dbReference type="STRING" id="237069.SAMN05216498_0064"/>
<feature type="transmembrane region" description="Helical" evidence="6">
    <location>
        <begin position="123"/>
        <end position="143"/>
    </location>
</feature>
<name>A0A1H0ETY7_9BACI</name>
<comment type="subcellular location">
    <subcellularLocation>
        <location evidence="1 6">Cell membrane</location>
        <topology evidence="1 6">Multi-pass membrane protein</topology>
    </subcellularLocation>
</comment>
<sequence length="211" mass="23540">MVQSGHYLKIVSIIAFVIVLFSFHQRLFDISPEDIRTLIYTAGWFAPLFYIFLYLLRPLVLFPASIFSIVGGLAFGAIMGSVLALIGATGGAIVAFLISRRFGEDNFKHKKVLELMNKFETKGFYYVLLLRFLPVVNFDLISYGAGLSKVSLKDFVKATVIGIIPGTLIYNLMGASLVESDKSTMIWVGVLYLIVVVGPIIWKSNIMKRIE</sequence>
<protein>
    <recommendedName>
        <fullName evidence="6">TVP38/TMEM64 family membrane protein</fullName>
    </recommendedName>
</protein>
<proteinExistence type="inferred from homology"/>
<keyword evidence="2 6" id="KW-1003">Cell membrane</keyword>
<dbReference type="GO" id="GO:0005886">
    <property type="term" value="C:plasma membrane"/>
    <property type="evidence" value="ECO:0007669"/>
    <property type="project" value="UniProtKB-SubCell"/>
</dbReference>
<comment type="caution">
    <text evidence="6">Lacks conserved residue(s) required for the propagation of feature annotation.</text>
</comment>
<feature type="transmembrane region" description="Helical" evidence="6">
    <location>
        <begin position="6"/>
        <end position="23"/>
    </location>
</feature>
<feature type="transmembrane region" description="Helical" evidence="6">
    <location>
        <begin position="185"/>
        <end position="202"/>
    </location>
</feature>
<gene>
    <name evidence="8" type="ORF">SAMN05216498_0064</name>
</gene>
<evidence type="ECO:0000256" key="4">
    <source>
        <dbReference type="ARBA" id="ARBA00022989"/>
    </source>
</evidence>
<evidence type="ECO:0000256" key="5">
    <source>
        <dbReference type="ARBA" id="ARBA00023136"/>
    </source>
</evidence>
<evidence type="ECO:0000256" key="6">
    <source>
        <dbReference type="RuleBase" id="RU366058"/>
    </source>
</evidence>
<evidence type="ECO:0000313" key="9">
    <source>
        <dbReference type="Proteomes" id="UP000199334"/>
    </source>
</evidence>